<evidence type="ECO:0000313" key="2">
    <source>
        <dbReference type="Proteomes" id="UP000192257"/>
    </source>
</evidence>
<dbReference type="RefSeq" id="XP_028881953.1">
    <property type="nucleotide sequence ID" value="XM_029026629.1"/>
</dbReference>
<keyword evidence="2" id="KW-1185">Reference proteome</keyword>
<protein>
    <submittedName>
        <fullName evidence="1">Uncharacterized protein</fullName>
    </submittedName>
</protein>
<proteinExistence type="predicted"/>
<dbReference type="EMBL" id="NBCO01000019">
    <property type="protein sequence ID" value="ORC87887.1"/>
    <property type="molecule type" value="Genomic_DNA"/>
</dbReference>
<dbReference type="OrthoDB" id="249658at2759"/>
<dbReference type="Proteomes" id="UP000192257">
    <property type="component" value="Unassembled WGS sequence"/>
</dbReference>
<organism evidence="1 2">
    <name type="scientific">Trypanosoma theileri</name>
    <dbReference type="NCBI Taxonomy" id="67003"/>
    <lineage>
        <taxon>Eukaryota</taxon>
        <taxon>Discoba</taxon>
        <taxon>Euglenozoa</taxon>
        <taxon>Kinetoplastea</taxon>
        <taxon>Metakinetoplastina</taxon>
        <taxon>Trypanosomatida</taxon>
        <taxon>Trypanosomatidae</taxon>
        <taxon>Trypanosoma</taxon>
    </lineage>
</organism>
<evidence type="ECO:0000313" key="1">
    <source>
        <dbReference type="EMBL" id="ORC87887.1"/>
    </source>
</evidence>
<dbReference type="AlphaFoldDB" id="A0A1X0NT52"/>
<dbReference type="GeneID" id="39986409"/>
<sequence>MPTRTELPSLRPPCPDDSLSTPWSIAVYRDRDSATREALPRISTAGMSTSVSGNRSTYVVLAAENNASVAQSDVDSAGRVKEKIRRLLIQQRKKYRELLKLEDDGFKSILRQAEHSVKSITAFMEFRRKKEESEERRRKLILPWVVESFSLRIERLIQVEQEQRQTIIQNERRVRKARQRFEWVTGAKMRFERAVEALLHAEECRRKFIQRSEMREAQSIPLLRPFVVVFENLGVLGQCPFVSVQDCPYFCRGEGVCNPHYAYTKKGRVESLAAATTKALLAV</sequence>
<dbReference type="VEuPathDB" id="TriTrypDB:TM35_000191310"/>
<accession>A0A1X0NT52</accession>
<gene>
    <name evidence="1" type="ORF">TM35_000191310</name>
</gene>
<reference evidence="1 2" key="1">
    <citation type="submission" date="2017-03" db="EMBL/GenBank/DDBJ databases">
        <title>An alternative strategy for trypanosome survival in the mammalian bloodstream revealed through genome and transcriptome analysis of the ubiquitous bovine parasite Trypanosoma (Megatrypanum) theileri.</title>
        <authorList>
            <person name="Kelly S."/>
            <person name="Ivens A."/>
            <person name="Mott A."/>
            <person name="O'Neill E."/>
            <person name="Emms D."/>
            <person name="Macleod O."/>
            <person name="Voorheis P."/>
            <person name="Matthews J."/>
            <person name="Matthews K."/>
            <person name="Carrington M."/>
        </authorList>
    </citation>
    <scope>NUCLEOTIDE SEQUENCE [LARGE SCALE GENOMIC DNA]</scope>
    <source>
        <strain evidence="1">Edinburgh</strain>
    </source>
</reference>
<name>A0A1X0NT52_9TRYP</name>
<comment type="caution">
    <text evidence="1">The sequence shown here is derived from an EMBL/GenBank/DDBJ whole genome shotgun (WGS) entry which is preliminary data.</text>
</comment>